<evidence type="ECO:0000313" key="2">
    <source>
        <dbReference type="Proteomes" id="UP000198634"/>
    </source>
</evidence>
<dbReference type="InterPro" id="IPR036514">
    <property type="entry name" value="SGNH_hydro_sf"/>
</dbReference>
<gene>
    <name evidence="1" type="ORF">SAMN04488092_12110</name>
</gene>
<dbReference type="STRING" id="657014.SAMN04488092_12110"/>
<protein>
    <submittedName>
        <fullName evidence="1">GDSL-like Lipase/Acylhydrolase family</fullName>
    </submittedName>
</protein>
<dbReference type="OrthoDB" id="7769526at2"/>
<dbReference type="RefSeq" id="WP_139246493.1">
    <property type="nucleotide sequence ID" value="NZ_FOEP01000021.1"/>
</dbReference>
<dbReference type="AlphaFoldDB" id="A0A1H9KWN3"/>
<evidence type="ECO:0000313" key="1">
    <source>
        <dbReference type="EMBL" id="SER03570.1"/>
    </source>
</evidence>
<proteinExistence type="predicted"/>
<dbReference type="Proteomes" id="UP000198634">
    <property type="component" value="Unassembled WGS sequence"/>
</dbReference>
<keyword evidence="1" id="KW-0378">Hydrolase</keyword>
<dbReference type="Gene3D" id="3.40.50.1110">
    <property type="entry name" value="SGNH hydrolase"/>
    <property type="match status" value="1"/>
</dbReference>
<keyword evidence="2" id="KW-1185">Reference proteome</keyword>
<sequence>MTGGIENKALEVVFLGGSNTRMANGYVPALIESMQERTDRPVTAKNYAVGISGSVMGLEQFLACGLEDDPEIIFLEYSINDVSLMGHGDLTFWQKCYEGLIRLVRRTYPTAAVYGLFFASQIEHHRAPSRQLLAGMQAWAEHYDGFSLINVHDELEARFSGAVPYFDNMHYGEAAIGPIAEIICDGMQAQNCDTALPAPLTANPFDAPFLVGADSFESMEKRPFSNSIFKFDTAVMKAGQSITLTVPGEIISVSFLSRPKSGILELSDRNGNAFIPTLHKEVLRNGSALFMNAPLLWHDWELPELGSQTIELSVHDTKQEPFHPFFNMIEPQNLPSEVQIRGILIAGKETST</sequence>
<reference evidence="1 2" key="1">
    <citation type="submission" date="2016-10" db="EMBL/GenBank/DDBJ databases">
        <authorList>
            <person name="de Groot N.N."/>
        </authorList>
    </citation>
    <scope>NUCLEOTIDE SEQUENCE [LARGE SCALE GENOMIC DNA]</scope>
    <source>
        <strain evidence="1 2">DSM 22007</strain>
    </source>
</reference>
<dbReference type="EMBL" id="FOEP01000021">
    <property type="protein sequence ID" value="SER03570.1"/>
    <property type="molecule type" value="Genomic_DNA"/>
</dbReference>
<dbReference type="GO" id="GO:0016788">
    <property type="term" value="F:hydrolase activity, acting on ester bonds"/>
    <property type="evidence" value="ECO:0007669"/>
    <property type="project" value="UniProtKB-ARBA"/>
</dbReference>
<name>A0A1H9KWN3_9RHOB</name>
<accession>A0A1H9KWN3</accession>
<dbReference type="SUPFAM" id="SSF52266">
    <property type="entry name" value="SGNH hydrolase"/>
    <property type="match status" value="1"/>
</dbReference>
<organism evidence="1 2">
    <name type="scientific">Thalassovita taeanensis</name>
    <dbReference type="NCBI Taxonomy" id="657014"/>
    <lineage>
        <taxon>Bacteria</taxon>
        <taxon>Pseudomonadati</taxon>
        <taxon>Pseudomonadota</taxon>
        <taxon>Alphaproteobacteria</taxon>
        <taxon>Rhodobacterales</taxon>
        <taxon>Roseobacteraceae</taxon>
        <taxon>Thalassovita</taxon>
    </lineage>
</organism>
<dbReference type="CDD" id="cd00229">
    <property type="entry name" value="SGNH_hydrolase"/>
    <property type="match status" value="1"/>
</dbReference>